<accession>A0ABT1QXZ5</accession>
<sequence>MRARRRLLLCCLLPALLAWRGAGAAETLTSVGSDTLGELLQAWARRYAQEQPQLRLQIQTPGSAGAAPALASGAADLGPMSRAMNAAEEADYRRRRGQAPGRVRIAYDAVAVFVHPDNPVTGLSLAQLAQIWAADPACAAAAPAQRWGDLAAAGAGADQPLLRLGRNTASGTYEFFHSAALCDGPYRADVVQFPGAGTVVAAVARQPNAIGYSGLAHLNGLVRVLPLRRGPGEAAVAPDAPSVISGRYPLSRSLYLYFNRAADGRPDAKTAAFLRFALSAKGQELVSRQGFIALPAAEVNTELGQLQ</sequence>
<feature type="chain" id="PRO_5046034842" evidence="2">
    <location>
        <begin position="25"/>
        <end position="307"/>
    </location>
</feature>
<dbReference type="CDD" id="cd13653">
    <property type="entry name" value="PBP2_phosphate_like_1"/>
    <property type="match status" value="1"/>
</dbReference>
<dbReference type="PANTHER" id="PTHR30570">
    <property type="entry name" value="PERIPLASMIC PHOSPHATE BINDING COMPONENT OF PHOSPHATE ABC TRANSPORTER"/>
    <property type="match status" value="1"/>
</dbReference>
<evidence type="ECO:0000313" key="5">
    <source>
        <dbReference type="Proteomes" id="UP001165498"/>
    </source>
</evidence>
<feature type="signal peptide" evidence="2">
    <location>
        <begin position="1"/>
        <end position="24"/>
    </location>
</feature>
<dbReference type="InterPro" id="IPR050811">
    <property type="entry name" value="Phosphate_ABC_transporter"/>
</dbReference>
<dbReference type="EMBL" id="JANFQO010000025">
    <property type="protein sequence ID" value="MCQ4167169.1"/>
    <property type="molecule type" value="Genomic_DNA"/>
</dbReference>
<evidence type="ECO:0000259" key="3">
    <source>
        <dbReference type="Pfam" id="PF12849"/>
    </source>
</evidence>
<proteinExistence type="predicted"/>
<gene>
    <name evidence="4" type="ORF">NM961_20840</name>
</gene>
<organism evidence="4 5">
    <name type="scientific">Tahibacter harae</name>
    <dbReference type="NCBI Taxonomy" id="2963937"/>
    <lineage>
        <taxon>Bacteria</taxon>
        <taxon>Pseudomonadati</taxon>
        <taxon>Pseudomonadota</taxon>
        <taxon>Gammaproteobacteria</taxon>
        <taxon>Lysobacterales</taxon>
        <taxon>Rhodanobacteraceae</taxon>
        <taxon>Tahibacter</taxon>
    </lineage>
</organism>
<dbReference type="RefSeq" id="WP_255916354.1">
    <property type="nucleotide sequence ID" value="NZ_JANFQO010000025.1"/>
</dbReference>
<dbReference type="SUPFAM" id="SSF53850">
    <property type="entry name" value="Periplasmic binding protein-like II"/>
    <property type="match status" value="1"/>
</dbReference>
<feature type="domain" description="PBP" evidence="3">
    <location>
        <begin position="22"/>
        <end position="280"/>
    </location>
</feature>
<dbReference type="Pfam" id="PF12849">
    <property type="entry name" value="PBP_like_2"/>
    <property type="match status" value="1"/>
</dbReference>
<dbReference type="PANTHER" id="PTHR30570:SF6">
    <property type="entry name" value="PHOSPHATE-BINDING PROTEIN PSTS"/>
    <property type="match status" value="1"/>
</dbReference>
<name>A0ABT1QXZ5_9GAMM</name>
<evidence type="ECO:0000256" key="1">
    <source>
        <dbReference type="ARBA" id="ARBA00022729"/>
    </source>
</evidence>
<comment type="caution">
    <text evidence="4">The sequence shown here is derived from an EMBL/GenBank/DDBJ whole genome shotgun (WGS) entry which is preliminary data.</text>
</comment>
<evidence type="ECO:0000313" key="4">
    <source>
        <dbReference type="EMBL" id="MCQ4167169.1"/>
    </source>
</evidence>
<keyword evidence="1 2" id="KW-0732">Signal</keyword>
<reference evidence="4" key="1">
    <citation type="submission" date="2022-07" db="EMBL/GenBank/DDBJ databases">
        <title>Tahibacter sp., a new gammaproteobacterium isolated from the silt sample collected at pig farm.</title>
        <authorList>
            <person name="Chen H."/>
        </authorList>
    </citation>
    <scope>NUCLEOTIDE SEQUENCE</scope>
    <source>
        <strain evidence="4">P2K</strain>
    </source>
</reference>
<protein>
    <submittedName>
        <fullName evidence="4">Phosphate ABC transporter substrate-binding protein</fullName>
    </submittedName>
</protein>
<evidence type="ECO:0000256" key="2">
    <source>
        <dbReference type="SAM" id="SignalP"/>
    </source>
</evidence>
<dbReference type="Gene3D" id="3.40.190.10">
    <property type="entry name" value="Periplasmic binding protein-like II"/>
    <property type="match status" value="2"/>
</dbReference>
<dbReference type="Proteomes" id="UP001165498">
    <property type="component" value="Unassembled WGS sequence"/>
</dbReference>
<keyword evidence="5" id="KW-1185">Reference proteome</keyword>
<dbReference type="InterPro" id="IPR024370">
    <property type="entry name" value="PBP_domain"/>
</dbReference>